<sequence>MDPNMKLMVKHDEPYYDPERYRRLVGKLIYLTITRPDISFAVGVVSQFMQAPCVDHWAAVLRILRYIKKTPGQGLLYEDKGDTHISGYCDADWAGSPIDRRSTTGFCISIGGNVVFWKNKKQNNVARFNAEAEYRAMASATCELIWVKQLIQELKFADVQPMKLYCDNQATLHIASNLVFHERTKHIEIDCYFVREKLLAKEISTEFINSIQYSGLFNCDCTFFDAMLDLEASINVMSSSIYKSLNFSDLEPTGMTIQLVNRSVVQPLGVLENVLVQVNEIIFLTDFYMLDMEDKTSGKGSTLILGRPFLMTARTKIDVHVGTLSMEFAIKHPIEDHSLFGIDLIDELVKEHLQLNVGIDDTLNFAGDTNIFDCIGSVTAKADYDELWEARDLSNSEDDITDLTNLDSKEELLDLVDQVCSEDQKQAKAESTSANKDQKFVLSGSHSNTKHNAESDSNQTQTEYTPALSWSQQQKVEIISAHLVSNLNQVDHLDSKPTNDTYSSPPPPAKLKPLPSHLKYAYLDIEQQSPVIIANNLRREQEEKSLHVPRKHKKAIGWKLSDLPGNNASIYLHRILMEEEAHPLRLNLTILDMIKKEVTKLLAAGIIYLISDSQWVSPV</sequence>
<evidence type="ECO:0000313" key="2">
    <source>
        <dbReference type="EMBL" id="RDX73384.1"/>
    </source>
</evidence>
<dbReference type="PANTHER" id="PTHR11439">
    <property type="entry name" value="GAG-POL-RELATED RETROTRANSPOSON"/>
    <property type="match status" value="1"/>
</dbReference>
<protein>
    <recommendedName>
        <fullName evidence="4">Copia protein</fullName>
    </recommendedName>
</protein>
<dbReference type="Proteomes" id="UP000257109">
    <property type="component" value="Unassembled WGS sequence"/>
</dbReference>
<organism evidence="2 3">
    <name type="scientific">Mucuna pruriens</name>
    <name type="common">Velvet bean</name>
    <name type="synonym">Dolichos pruriens</name>
    <dbReference type="NCBI Taxonomy" id="157652"/>
    <lineage>
        <taxon>Eukaryota</taxon>
        <taxon>Viridiplantae</taxon>
        <taxon>Streptophyta</taxon>
        <taxon>Embryophyta</taxon>
        <taxon>Tracheophyta</taxon>
        <taxon>Spermatophyta</taxon>
        <taxon>Magnoliopsida</taxon>
        <taxon>eudicotyledons</taxon>
        <taxon>Gunneridae</taxon>
        <taxon>Pentapetalae</taxon>
        <taxon>rosids</taxon>
        <taxon>fabids</taxon>
        <taxon>Fabales</taxon>
        <taxon>Fabaceae</taxon>
        <taxon>Papilionoideae</taxon>
        <taxon>50 kb inversion clade</taxon>
        <taxon>NPAAA clade</taxon>
        <taxon>indigoferoid/millettioid clade</taxon>
        <taxon>Phaseoleae</taxon>
        <taxon>Mucuna</taxon>
    </lineage>
</organism>
<dbReference type="Gene3D" id="2.40.70.10">
    <property type="entry name" value="Acid Proteases"/>
    <property type="match status" value="1"/>
</dbReference>
<dbReference type="SUPFAM" id="SSF56672">
    <property type="entry name" value="DNA/RNA polymerases"/>
    <property type="match status" value="1"/>
</dbReference>
<dbReference type="EMBL" id="QJKJ01010549">
    <property type="protein sequence ID" value="RDX73384.1"/>
    <property type="molecule type" value="Genomic_DNA"/>
</dbReference>
<feature type="non-terminal residue" evidence="2">
    <location>
        <position position="1"/>
    </location>
</feature>
<evidence type="ECO:0000256" key="1">
    <source>
        <dbReference type="SAM" id="MobiDB-lite"/>
    </source>
</evidence>
<dbReference type="InterPro" id="IPR043502">
    <property type="entry name" value="DNA/RNA_pol_sf"/>
</dbReference>
<dbReference type="AlphaFoldDB" id="A0A371F506"/>
<proteinExistence type="predicted"/>
<accession>A0A371F506</accession>
<evidence type="ECO:0008006" key="4">
    <source>
        <dbReference type="Google" id="ProtNLM"/>
    </source>
</evidence>
<feature type="region of interest" description="Disordered" evidence="1">
    <location>
        <begin position="424"/>
        <end position="463"/>
    </location>
</feature>
<feature type="region of interest" description="Disordered" evidence="1">
    <location>
        <begin position="491"/>
        <end position="510"/>
    </location>
</feature>
<dbReference type="Gene3D" id="3.10.10.10">
    <property type="entry name" value="HIV Type 1 Reverse Transcriptase, subunit A, domain 1"/>
    <property type="match status" value="1"/>
</dbReference>
<dbReference type="OrthoDB" id="414945at2759"/>
<dbReference type="CDD" id="cd00303">
    <property type="entry name" value="retropepsin_like"/>
    <property type="match status" value="1"/>
</dbReference>
<dbReference type="CDD" id="cd09272">
    <property type="entry name" value="RNase_HI_RT_Ty1"/>
    <property type="match status" value="1"/>
</dbReference>
<dbReference type="STRING" id="157652.A0A371F506"/>
<gene>
    <name evidence="2" type="ORF">CR513_47018</name>
</gene>
<dbReference type="InterPro" id="IPR021109">
    <property type="entry name" value="Peptidase_aspartic_dom_sf"/>
</dbReference>
<name>A0A371F506_MUCPR</name>
<keyword evidence="3" id="KW-1185">Reference proteome</keyword>
<evidence type="ECO:0000313" key="3">
    <source>
        <dbReference type="Proteomes" id="UP000257109"/>
    </source>
</evidence>
<comment type="caution">
    <text evidence="2">The sequence shown here is derived from an EMBL/GenBank/DDBJ whole genome shotgun (WGS) entry which is preliminary data.</text>
</comment>
<reference evidence="2" key="1">
    <citation type="submission" date="2018-05" db="EMBL/GenBank/DDBJ databases">
        <title>Draft genome of Mucuna pruriens seed.</title>
        <authorList>
            <person name="Nnadi N.E."/>
            <person name="Vos R."/>
            <person name="Hasami M.H."/>
            <person name="Devisetty U.K."/>
            <person name="Aguiy J.C."/>
        </authorList>
    </citation>
    <scope>NUCLEOTIDE SEQUENCE [LARGE SCALE GENOMIC DNA]</scope>
    <source>
        <strain evidence="2">JCA_2017</strain>
    </source>
</reference>
<dbReference type="PANTHER" id="PTHR11439:SF484">
    <property type="entry name" value="REVERSE TRANSCRIPTASE TY1_COPIA-TYPE DOMAIN-CONTAINING PROTEIN"/>
    <property type="match status" value="1"/>
</dbReference>